<protein>
    <recommendedName>
        <fullName evidence="3">Ankyrin repeat domain-containing protein</fullName>
    </recommendedName>
</protein>
<dbReference type="AlphaFoldDB" id="A0A2U2DNY0"/>
<dbReference type="InterPro" id="IPR002110">
    <property type="entry name" value="Ankyrin_rpt"/>
</dbReference>
<dbReference type="SUPFAM" id="SSF48403">
    <property type="entry name" value="Ankyrin repeat"/>
    <property type="match status" value="1"/>
</dbReference>
<reference evidence="1 2" key="1">
    <citation type="submission" date="2018-05" db="EMBL/GenBank/DDBJ databases">
        <title>The draft genome of strain NS-104.</title>
        <authorList>
            <person name="Hang P."/>
            <person name="Jiang J."/>
        </authorList>
    </citation>
    <scope>NUCLEOTIDE SEQUENCE [LARGE SCALE GENOMIC DNA]</scope>
    <source>
        <strain evidence="1 2">NS-104</strain>
    </source>
</reference>
<dbReference type="Gene3D" id="1.25.40.20">
    <property type="entry name" value="Ankyrin repeat-containing domain"/>
    <property type="match status" value="1"/>
</dbReference>
<dbReference type="RefSeq" id="WP_109459299.1">
    <property type="nucleotide sequence ID" value="NZ_QFBC01000007.1"/>
</dbReference>
<proteinExistence type="predicted"/>
<dbReference type="EMBL" id="QFBC01000007">
    <property type="protein sequence ID" value="PWE55001.1"/>
    <property type="molecule type" value="Genomic_DNA"/>
</dbReference>
<name>A0A2U2DNY0_9HYPH</name>
<comment type="caution">
    <text evidence="1">The sequence shown here is derived from an EMBL/GenBank/DDBJ whole genome shotgun (WGS) entry which is preliminary data.</text>
</comment>
<accession>A0A2U2DNY0</accession>
<gene>
    <name evidence="1" type="ORF">DEM27_16220</name>
</gene>
<dbReference type="InterPro" id="IPR036770">
    <property type="entry name" value="Ankyrin_rpt-contain_sf"/>
</dbReference>
<organism evidence="1 2">
    <name type="scientific">Metarhizobium album</name>
    <dbReference type="NCBI Taxonomy" id="2182425"/>
    <lineage>
        <taxon>Bacteria</taxon>
        <taxon>Pseudomonadati</taxon>
        <taxon>Pseudomonadota</taxon>
        <taxon>Alphaproteobacteria</taxon>
        <taxon>Hyphomicrobiales</taxon>
        <taxon>Rhizobiaceae</taxon>
        <taxon>Metarhizobium</taxon>
    </lineage>
</organism>
<evidence type="ECO:0008006" key="3">
    <source>
        <dbReference type="Google" id="ProtNLM"/>
    </source>
</evidence>
<keyword evidence="2" id="KW-1185">Reference proteome</keyword>
<dbReference type="Proteomes" id="UP000245252">
    <property type="component" value="Unassembled WGS sequence"/>
</dbReference>
<sequence length="138" mass="15713">MSLQPKLKQSVQASIFARFDPMGGGKLSAYSLLRAVYMDQVREAEAVLRASPEQINLGDPYANLTPLHVAIFRQNREIVALLVNHPRCDVWQKDNFGRTAVDMLVYTKEKQIFESIINKSYSLKLICIIHKNECMSEV</sequence>
<evidence type="ECO:0000313" key="1">
    <source>
        <dbReference type="EMBL" id="PWE55001.1"/>
    </source>
</evidence>
<evidence type="ECO:0000313" key="2">
    <source>
        <dbReference type="Proteomes" id="UP000245252"/>
    </source>
</evidence>
<dbReference type="OrthoDB" id="9870174at2"/>
<dbReference type="Pfam" id="PF00023">
    <property type="entry name" value="Ank"/>
    <property type="match status" value="1"/>
</dbReference>